<proteinExistence type="predicted"/>
<protein>
    <submittedName>
        <fullName evidence="1">10891_t:CDS:1</fullName>
    </submittedName>
</protein>
<gene>
    <name evidence="1" type="ORF">FWILDA_LOCUS13405</name>
</gene>
<dbReference type="OrthoDB" id="5597136at2759"/>
<comment type="caution">
    <text evidence="1">The sequence shown here is derived from an EMBL/GenBank/DDBJ whole genome shotgun (WGS) entry which is preliminary data.</text>
</comment>
<reference evidence="1" key="1">
    <citation type="submission" date="2022-08" db="EMBL/GenBank/DDBJ databases">
        <authorList>
            <person name="Kallberg Y."/>
            <person name="Tangrot J."/>
            <person name="Rosling A."/>
        </authorList>
    </citation>
    <scope>NUCLEOTIDE SEQUENCE</scope>
    <source>
        <strain evidence="1">Wild A</strain>
    </source>
</reference>
<evidence type="ECO:0000313" key="2">
    <source>
        <dbReference type="Proteomes" id="UP001153678"/>
    </source>
</evidence>
<dbReference type="EMBL" id="CAMKVN010004981">
    <property type="protein sequence ID" value="CAI2188087.1"/>
    <property type="molecule type" value="Genomic_DNA"/>
</dbReference>
<keyword evidence="2" id="KW-1185">Reference proteome</keyword>
<dbReference type="InterPro" id="IPR021109">
    <property type="entry name" value="Peptidase_aspartic_dom_sf"/>
</dbReference>
<dbReference type="AlphaFoldDB" id="A0A9W4SYC5"/>
<accession>A0A9W4SYC5</accession>
<feature type="non-terminal residue" evidence="1">
    <location>
        <position position="184"/>
    </location>
</feature>
<dbReference type="Proteomes" id="UP001153678">
    <property type="component" value="Unassembled WGS sequence"/>
</dbReference>
<name>A0A9W4SYC5_9GLOM</name>
<sequence>MSLDKEKSYNNQLPCNCCFPFGLNFRLWHPTEDPVSSAINNIQESELQNNHSNLAKITLPISINYNSRPRHIGLLDIPFFGNLIFNNELLNLDRNLEQIIVKEKPNEPDNMKSNLSKNDTTKRATALYCNAYINGVKIPLIIDFGSAECIISLKLLKDLDMEITQASKTIMVNVNGEKRRPLEA</sequence>
<organism evidence="1 2">
    <name type="scientific">Funneliformis geosporum</name>
    <dbReference type="NCBI Taxonomy" id="1117311"/>
    <lineage>
        <taxon>Eukaryota</taxon>
        <taxon>Fungi</taxon>
        <taxon>Fungi incertae sedis</taxon>
        <taxon>Mucoromycota</taxon>
        <taxon>Glomeromycotina</taxon>
        <taxon>Glomeromycetes</taxon>
        <taxon>Glomerales</taxon>
        <taxon>Glomeraceae</taxon>
        <taxon>Funneliformis</taxon>
    </lineage>
</organism>
<evidence type="ECO:0000313" key="1">
    <source>
        <dbReference type="EMBL" id="CAI2188087.1"/>
    </source>
</evidence>
<dbReference type="Gene3D" id="2.40.70.10">
    <property type="entry name" value="Acid Proteases"/>
    <property type="match status" value="1"/>
</dbReference>